<name>C1BUD1_LEPSM</name>
<organism evidence="10">
    <name type="scientific">Lepeophtheirus salmonis</name>
    <name type="common">Salmon louse</name>
    <name type="synonym">Caligus salmonis</name>
    <dbReference type="NCBI Taxonomy" id="72036"/>
    <lineage>
        <taxon>Eukaryota</taxon>
        <taxon>Metazoa</taxon>
        <taxon>Ecdysozoa</taxon>
        <taxon>Arthropoda</taxon>
        <taxon>Crustacea</taxon>
        <taxon>Multicrustacea</taxon>
        <taxon>Hexanauplia</taxon>
        <taxon>Copepoda</taxon>
        <taxon>Siphonostomatoida</taxon>
        <taxon>Caligidae</taxon>
        <taxon>Lepeophtheirus</taxon>
    </lineage>
</organism>
<evidence type="ECO:0000256" key="1">
    <source>
        <dbReference type="ARBA" id="ARBA00004167"/>
    </source>
</evidence>
<keyword evidence="4 8" id="KW-1133">Transmembrane helix</keyword>
<keyword evidence="2" id="KW-0813">Transport</keyword>
<dbReference type="PROSITE" id="PS51228">
    <property type="entry name" value="ACB_2"/>
    <property type="match status" value="1"/>
</dbReference>
<dbReference type="GO" id="GO:0016020">
    <property type="term" value="C:membrane"/>
    <property type="evidence" value="ECO:0007669"/>
    <property type="project" value="UniProtKB-SubCell"/>
</dbReference>
<protein>
    <submittedName>
        <fullName evidence="10">Acyl-CoA-binding domain-containing protein 5</fullName>
    </submittedName>
</protein>
<dbReference type="GO" id="GO:0006631">
    <property type="term" value="P:fatty acid metabolic process"/>
    <property type="evidence" value="ECO:0007669"/>
    <property type="project" value="TreeGrafter"/>
</dbReference>
<evidence type="ECO:0000259" key="9">
    <source>
        <dbReference type="PROSITE" id="PS51228"/>
    </source>
</evidence>
<dbReference type="Gene3D" id="1.20.80.10">
    <property type="match status" value="1"/>
</dbReference>
<dbReference type="EMBL" id="BT078210">
    <property type="protein sequence ID" value="ACO12634.1"/>
    <property type="molecule type" value="mRNA"/>
</dbReference>
<evidence type="ECO:0000256" key="2">
    <source>
        <dbReference type="ARBA" id="ARBA00022448"/>
    </source>
</evidence>
<gene>
    <name evidence="10" type="primary">ACBD5</name>
</gene>
<evidence type="ECO:0000256" key="5">
    <source>
        <dbReference type="ARBA" id="ARBA00023054"/>
    </source>
</evidence>
<dbReference type="PANTHER" id="PTHR23310:SF6">
    <property type="entry name" value="ACYL-COA-BINDING DOMAIN-CONTAINING PROTEIN 5"/>
    <property type="match status" value="1"/>
</dbReference>
<feature type="domain" description="ACB" evidence="9">
    <location>
        <begin position="3"/>
        <end position="92"/>
    </location>
</feature>
<proteinExistence type="evidence at transcript level"/>
<dbReference type="InterPro" id="IPR014352">
    <property type="entry name" value="FERM/acyl-CoA-bd_prot_sf"/>
</dbReference>
<dbReference type="SUPFAM" id="SSF47027">
    <property type="entry name" value="Acyl-CoA binding protein"/>
    <property type="match status" value="1"/>
</dbReference>
<evidence type="ECO:0000256" key="8">
    <source>
        <dbReference type="SAM" id="Phobius"/>
    </source>
</evidence>
<feature type="transmembrane region" description="Helical" evidence="8">
    <location>
        <begin position="266"/>
        <end position="287"/>
    </location>
</feature>
<keyword evidence="3 8" id="KW-0812">Transmembrane</keyword>
<dbReference type="OrthoDB" id="71307at2759"/>
<evidence type="ECO:0000256" key="7">
    <source>
        <dbReference type="SAM" id="Coils"/>
    </source>
</evidence>
<dbReference type="AlphaFoldDB" id="C1BUD1"/>
<keyword evidence="6" id="KW-0446">Lipid-binding</keyword>
<evidence type="ECO:0000256" key="3">
    <source>
        <dbReference type="ARBA" id="ARBA00022692"/>
    </source>
</evidence>
<dbReference type="InterPro" id="IPR035984">
    <property type="entry name" value="Acyl-CoA-binding_sf"/>
</dbReference>
<comment type="subcellular location">
    <subcellularLocation>
        <location evidence="1">Membrane</location>
        <topology evidence="1">Single-pass membrane protein</topology>
    </subcellularLocation>
</comment>
<evidence type="ECO:0000256" key="4">
    <source>
        <dbReference type="ARBA" id="ARBA00022989"/>
    </source>
</evidence>
<dbReference type="GO" id="GO:0000062">
    <property type="term" value="F:fatty-acyl-CoA binding"/>
    <property type="evidence" value="ECO:0007669"/>
    <property type="project" value="InterPro"/>
</dbReference>
<evidence type="ECO:0000313" key="10">
    <source>
        <dbReference type="EMBL" id="ACO12634.1"/>
    </source>
</evidence>
<keyword evidence="5 7" id="KW-0175">Coiled coil</keyword>
<dbReference type="InterPro" id="IPR000582">
    <property type="entry name" value="Acyl-CoA-binding_protein"/>
</dbReference>
<reference evidence="10" key="1">
    <citation type="submission" date="2009-06" db="EMBL/GenBank/DDBJ databases">
        <title>Lepeophtheirus salmonis ESTs and full-length cDNAs.</title>
        <authorList>
            <person name="Yasuike M."/>
            <person name="von Schalburg K."/>
            <person name="Cooper G."/>
            <person name="Leong J."/>
            <person name="Jones S.R.M."/>
            <person name="Koop B.F."/>
        </authorList>
    </citation>
    <scope>NUCLEOTIDE SEQUENCE</scope>
    <source>
        <strain evidence="10">Pacific form</strain>
        <tissue evidence="10">Whole</tissue>
    </source>
</reference>
<evidence type="ECO:0000256" key="6">
    <source>
        <dbReference type="ARBA" id="ARBA00023121"/>
    </source>
</evidence>
<sequence length="292" mass="33633">MELEKQFEAAICIIEFLPIDGPFQPSEEMSLRLYSYSMQSKFGPYDGKIIQFLLGSNMQERIAWKCLGSMSRSEAMKCYIEEIKLILETMSLNKETAGFLKMCGPFYEFVDEDSTSIQGNESSLSDYSIKNLQIDYFLEDSTEHSVSSTCDESDSSEDENVNSPHNIVVDRRAFLFNAPEESIKPHYGKDREFFDGSSVVQIDQKDPIVNNEEESESFQTKLPEDIQMLRDRLERIEVKIDELLSIVKDFKSQNHNQNMKWNLGTILQPINLFLISCPLLIPFVFSITKKLD</sequence>
<keyword evidence="8" id="KW-0472">Membrane</keyword>
<feature type="coiled-coil region" evidence="7">
    <location>
        <begin position="226"/>
        <end position="253"/>
    </location>
</feature>
<accession>C1BUD1</accession>
<dbReference type="GO" id="GO:0005777">
    <property type="term" value="C:peroxisome"/>
    <property type="evidence" value="ECO:0007669"/>
    <property type="project" value="TreeGrafter"/>
</dbReference>
<dbReference type="PANTHER" id="PTHR23310">
    <property type="entry name" value="ACYL-COA-BINDING PROTEIN, ACBP"/>
    <property type="match status" value="1"/>
</dbReference>
<dbReference type="Pfam" id="PF00887">
    <property type="entry name" value="ACBP"/>
    <property type="match status" value="1"/>
</dbReference>